<dbReference type="AlphaFoldDB" id="A0A016V5H1"/>
<dbReference type="OrthoDB" id="10047121at2759"/>
<sequence>MVGDKCGSFVVMPQSMDKSITNKVLSDSTIYRETTMAAFTKTCDEVIQAITTVVRPRLGVAVARQLLDLHPIVPTFYNL</sequence>
<gene>
    <name evidence="1" type="primary">Acey_s0017.g3246</name>
    <name evidence="1" type="ORF">Y032_0017g3246</name>
</gene>
<comment type="caution">
    <text evidence="1">The sequence shown here is derived from an EMBL/GenBank/DDBJ whole genome shotgun (WGS) entry which is preliminary data.</text>
</comment>
<keyword evidence="2" id="KW-1185">Reference proteome</keyword>
<evidence type="ECO:0000313" key="1">
    <source>
        <dbReference type="EMBL" id="EYC22257.1"/>
    </source>
</evidence>
<evidence type="ECO:0000313" key="2">
    <source>
        <dbReference type="Proteomes" id="UP000024635"/>
    </source>
</evidence>
<organism evidence="1 2">
    <name type="scientific">Ancylostoma ceylanicum</name>
    <dbReference type="NCBI Taxonomy" id="53326"/>
    <lineage>
        <taxon>Eukaryota</taxon>
        <taxon>Metazoa</taxon>
        <taxon>Ecdysozoa</taxon>
        <taxon>Nematoda</taxon>
        <taxon>Chromadorea</taxon>
        <taxon>Rhabditida</taxon>
        <taxon>Rhabditina</taxon>
        <taxon>Rhabditomorpha</taxon>
        <taxon>Strongyloidea</taxon>
        <taxon>Ancylostomatidae</taxon>
        <taxon>Ancylostomatinae</taxon>
        <taxon>Ancylostoma</taxon>
    </lineage>
</organism>
<protein>
    <submittedName>
        <fullName evidence="1">Uncharacterized protein</fullName>
    </submittedName>
</protein>
<dbReference type="EMBL" id="JARK01001353">
    <property type="protein sequence ID" value="EYC22257.1"/>
    <property type="molecule type" value="Genomic_DNA"/>
</dbReference>
<dbReference type="Proteomes" id="UP000024635">
    <property type="component" value="Unassembled WGS sequence"/>
</dbReference>
<proteinExistence type="predicted"/>
<name>A0A016V5H1_9BILA</name>
<accession>A0A016V5H1</accession>
<reference evidence="2" key="1">
    <citation type="journal article" date="2015" name="Nat. Genet.">
        <title>The genome and transcriptome of the zoonotic hookworm Ancylostoma ceylanicum identify infection-specific gene families.</title>
        <authorList>
            <person name="Schwarz E.M."/>
            <person name="Hu Y."/>
            <person name="Antoshechkin I."/>
            <person name="Miller M.M."/>
            <person name="Sternberg P.W."/>
            <person name="Aroian R.V."/>
        </authorList>
    </citation>
    <scope>NUCLEOTIDE SEQUENCE</scope>
    <source>
        <strain evidence="2">HY135</strain>
    </source>
</reference>